<accession>A0AAV4J037</accession>
<dbReference type="GO" id="GO:0005886">
    <property type="term" value="C:plasma membrane"/>
    <property type="evidence" value="ECO:0007669"/>
    <property type="project" value="TreeGrafter"/>
</dbReference>
<protein>
    <submittedName>
        <fullName evidence="8">Sodium/glucose cotransporter</fullName>
    </submittedName>
</protein>
<reference evidence="8 9" key="1">
    <citation type="journal article" date="2021" name="Elife">
        <title>Chloroplast acquisition without the gene transfer in kleptoplastic sea slugs, Plakobranchus ocellatus.</title>
        <authorList>
            <person name="Maeda T."/>
            <person name="Takahashi S."/>
            <person name="Yoshida T."/>
            <person name="Shimamura S."/>
            <person name="Takaki Y."/>
            <person name="Nagai Y."/>
            <person name="Toyoda A."/>
            <person name="Suzuki Y."/>
            <person name="Arimoto A."/>
            <person name="Ishii H."/>
            <person name="Satoh N."/>
            <person name="Nishiyama T."/>
            <person name="Hasebe M."/>
            <person name="Maruyama T."/>
            <person name="Minagawa J."/>
            <person name="Obokata J."/>
            <person name="Shigenobu S."/>
        </authorList>
    </citation>
    <scope>NUCLEOTIDE SEQUENCE [LARGE SCALE GENOMIC DNA]</scope>
</reference>
<feature type="transmembrane region" description="Helical" evidence="7">
    <location>
        <begin position="201"/>
        <end position="223"/>
    </location>
</feature>
<keyword evidence="5 7" id="KW-0472">Membrane</keyword>
<dbReference type="InterPro" id="IPR038377">
    <property type="entry name" value="Na/Glc_symporter_sf"/>
</dbReference>
<evidence type="ECO:0000256" key="4">
    <source>
        <dbReference type="ARBA" id="ARBA00022989"/>
    </source>
</evidence>
<comment type="similarity">
    <text evidence="2 6">Belongs to the sodium:solute symporter (SSF) (TC 2.A.21) family.</text>
</comment>
<dbReference type="Proteomes" id="UP000762676">
    <property type="component" value="Unassembled WGS sequence"/>
</dbReference>
<evidence type="ECO:0000256" key="1">
    <source>
        <dbReference type="ARBA" id="ARBA00004141"/>
    </source>
</evidence>
<evidence type="ECO:0000256" key="3">
    <source>
        <dbReference type="ARBA" id="ARBA00022692"/>
    </source>
</evidence>
<dbReference type="InterPro" id="IPR001734">
    <property type="entry name" value="Na/solute_symporter"/>
</dbReference>
<evidence type="ECO:0000256" key="7">
    <source>
        <dbReference type="SAM" id="Phobius"/>
    </source>
</evidence>
<feature type="transmembrane region" description="Helical" evidence="7">
    <location>
        <begin position="27"/>
        <end position="49"/>
    </location>
</feature>
<dbReference type="EMBL" id="BMAT01002865">
    <property type="protein sequence ID" value="GFS15765.1"/>
    <property type="molecule type" value="Genomic_DNA"/>
</dbReference>
<keyword evidence="3 7" id="KW-0812">Transmembrane</keyword>
<keyword evidence="4 7" id="KW-1133">Transmembrane helix</keyword>
<keyword evidence="9" id="KW-1185">Reference proteome</keyword>
<proteinExistence type="inferred from homology"/>
<comment type="subcellular location">
    <subcellularLocation>
        <location evidence="1">Membrane</location>
        <topology evidence="1">Multi-pass membrane protein</topology>
    </subcellularLocation>
</comment>
<feature type="transmembrane region" description="Helical" evidence="7">
    <location>
        <begin position="89"/>
        <end position="107"/>
    </location>
</feature>
<comment type="caution">
    <text evidence="8">The sequence shown here is derived from an EMBL/GenBank/DDBJ whole genome shotgun (WGS) entry which is preliminary data.</text>
</comment>
<dbReference type="PANTHER" id="PTHR11819:SF195">
    <property type="entry name" value="SODIUM_GLUCOSE COTRANSPORTER 4"/>
    <property type="match status" value="1"/>
</dbReference>
<gene>
    <name evidence="8" type="ORF">ElyMa_001456900</name>
</gene>
<feature type="transmembrane region" description="Helical" evidence="7">
    <location>
        <begin position="55"/>
        <end position="77"/>
    </location>
</feature>
<dbReference type="PROSITE" id="PS50283">
    <property type="entry name" value="NA_SOLUT_SYMP_3"/>
    <property type="match status" value="1"/>
</dbReference>
<sequence length="454" mass="50685">MVELVSPQSVTTLEYVRKRYGGARMEFYLASISILLTIFSKVAVELYSLYRLLEIVYGFLPWTVACIVPLVWAILIACCGLKTVIYSNTIHAVLLVIGIVCIARYSLEAFDDYDTLRDNYFEAWPNTTLLHFGVLNDSYKYTNCGIPKARSWNLFRPYFNLELPWPGMVFGITINSLWYFCCDQVIIQSALGARDIVQAKYACIMCAYCKILTIVFLFMPGIVARIRYTDFVACADPDICEKACGSRQGCSDMAFPMLFLDVVPKGYRGLVLASLLACGVASLSSSLNSGSTIFTLNVYRNFRPIMTETELLLVTRVSVITIGILSVLVVPIVKASSLLYDYIHSITASFAPPILAVFLCGMLWERASEDSAFRALLLGLGLAAIRQVWSVPYRDERCGDTSDTPAPQILANFHFLHFSIFVFVLCTAYIAVAGVFSEPINEVHVRTCRMVAEP</sequence>
<dbReference type="Pfam" id="PF00474">
    <property type="entry name" value="SSF"/>
    <property type="match status" value="1"/>
</dbReference>
<dbReference type="Gene3D" id="1.20.1730.10">
    <property type="entry name" value="Sodium/glucose cotransporter"/>
    <property type="match status" value="1"/>
</dbReference>
<evidence type="ECO:0000313" key="9">
    <source>
        <dbReference type="Proteomes" id="UP000762676"/>
    </source>
</evidence>
<dbReference type="PANTHER" id="PTHR11819">
    <property type="entry name" value="SOLUTE CARRIER FAMILY 5"/>
    <property type="match status" value="1"/>
</dbReference>
<feature type="transmembrane region" description="Helical" evidence="7">
    <location>
        <begin position="409"/>
        <end position="436"/>
    </location>
</feature>
<evidence type="ECO:0000256" key="5">
    <source>
        <dbReference type="ARBA" id="ARBA00023136"/>
    </source>
</evidence>
<dbReference type="NCBIfam" id="TIGR00813">
    <property type="entry name" value="sss"/>
    <property type="match status" value="1"/>
</dbReference>
<dbReference type="GO" id="GO:0005412">
    <property type="term" value="F:D-glucose:sodium symporter activity"/>
    <property type="evidence" value="ECO:0007669"/>
    <property type="project" value="TreeGrafter"/>
</dbReference>
<feature type="transmembrane region" description="Helical" evidence="7">
    <location>
        <begin position="311"/>
        <end position="330"/>
    </location>
</feature>
<name>A0AAV4J037_9GAST</name>
<feature type="transmembrane region" description="Helical" evidence="7">
    <location>
        <begin position="163"/>
        <end position="181"/>
    </location>
</feature>
<feature type="transmembrane region" description="Helical" evidence="7">
    <location>
        <begin position="270"/>
        <end position="299"/>
    </location>
</feature>
<evidence type="ECO:0000256" key="6">
    <source>
        <dbReference type="RuleBase" id="RU362091"/>
    </source>
</evidence>
<dbReference type="AlphaFoldDB" id="A0AAV4J037"/>
<evidence type="ECO:0000256" key="2">
    <source>
        <dbReference type="ARBA" id="ARBA00006434"/>
    </source>
</evidence>
<feature type="transmembrane region" description="Helical" evidence="7">
    <location>
        <begin position="371"/>
        <end position="389"/>
    </location>
</feature>
<evidence type="ECO:0000313" key="8">
    <source>
        <dbReference type="EMBL" id="GFS15765.1"/>
    </source>
</evidence>
<feature type="transmembrane region" description="Helical" evidence="7">
    <location>
        <begin position="342"/>
        <end position="364"/>
    </location>
</feature>
<organism evidence="8 9">
    <name type="scientific">Elysia marginata</name>
    <dbReference type="NCBI Taxonomy" id="1093978"/>
    <lineage>
        <taxon>Eukaryota</taxon>
        <taxon>Metazoa</taxon>
        <taxon>Spiralia</taxon>
        <taxon>Lophotrochozoa</taxon>
        <taxon>Mollusca</taxon>
        <taxon>Gastropoda</taxon>
        <taxon>Heterobranchia</taxon>
        <taxon>Euthyneura</taxon>
        <taxon>Panpulmonata</taxon>
        <taxon>Sacoglossa</taxon>
        <taxon>Placobranchoidea</taxon>
        <taxon>Plakobranchidae</taxon>
        <taxon>Elysia</taxon>
    </lineage>
</organism>